<dbReference type="Proteomes" id="UP000243217">
    <property type="component" value="Unassembled WGS sequence"/>
</dbReference>
<dbReference type="OrthoDB" id="78363at2759"/>
<keyword evidence="1" id="KW-0472">Membrane</keyword>
<dbReference type="PANTHER" id="PTHR39200">
    <property type="entry name" value="HYPOTHETICAL EXPORTED PROTEIN"/>
    <property type="match status" value="1"/>
</dbReference>
<gene>
    <name evidence="2" type="ORF">THRCLA_02044</name>
</gene>
<comment type="caution">
    <text evidence="2">The sequence shown here is derived from an EMBL/GenBank/DDBJ whole genome shotgun (WGS) entry which is preliminary data.</text>
</comment>
<reference evidence="2 3" key="1">
    <citation type="journal article" date="2014" name="Genome Biol. Evol.">
        <title>The secreted proteins of Achlya hypogyna and Thraustotheca clavata identify the ancestral oomycete secretome and reveal gene acquisitions by horizontal gene transfer.</title>
        <authorList>
            <person name="Misner I."/>
            <person name="Blouin N."/>
            <person name="Leonard G."/>
            <person name="Richards T.A."/>
            <person name="Lane C.E."/>
        </authorList>
    </citation>
    <scope>NUCLEOTIDE SEQUENCE [LARGE SCALE GENOMIC DNA]</scope>
    <source>
        <strain evidence="2 3">ATCC 34112</strain>
    </source>
</reference>
<sequence>MSDTITAPDIIQKRFSTNQTLEGLYLDIPGRVFVALNNGTNGTDVTIESNSQDLLDLILPSVSTKTFGSSSNHSYLNLTHTLPNTTTGGSFLVRVALSYPVAYISTQAQTVVNKGALVNDAQSNVTLNAYNAGSLLYSDDSALTFYKLNLDSSDAAAVQVIAPSLEVAYKLDLSAKDASNVTLAADVAVVSTLKTSAEDAGAVYFQANNHVEVGKLFADAEDAGVINIYPKGSSNSSKVEVEDLGVVNIGSIISQDTVVKATDAGVATVQTTGSLSATTADDSIVYYFNSTPAELPTTHRPSKHKFRRNNPNVVNSTENTYSAFTVLPTPPKQPVAIKFLPHNAESYWTSGWTSMSALPSPTSTSSVGFVGILGLLAAMVFAVAYVMKRSTRVRYQRIQ</sequence>
<dbReference type="PANTHER" id="PTHR39200:SF1">
    <property type="entry name" value="AUTO-TRANSPORTER ADHESIN HEAD GIN DOMAIN-CONTAINING PROTEIN-RELATED"/>
    <property type="match status" value="1"/>
</dbReference>
<dbReference type="AlphaFoldDB" id="A0A1W0A6G0"/>
<evidence type="ECO:0000313" key="3">
    <source>
        <dbReference type="Proteomes" id="UP000243217"/>
    </source>
</evidence>
<organism evidence="2 3">
    <name type="scientific">Thraustotheca clavata</name>
    <dbReference type="NCBI Taxonomy" id="74557"/>
    <lineage>
        <taxon>Eukaryota</taxon>
        <taxon>Sar</taxon>
        <taxon>Stramenopiles</taxon>
        <taxon>Oomycota</taxon>
        <taxon>Saprolegniomycetes</taxon>
        <taxon>Saprolegniales</taxon>
        <taxon>Achlyaceae</taxon>
        <taxon>Thraustotheca</taxon>
    </lineage>
</organism>
<feature type="transmembrane region" description="Helical" evidence="1">
    <location>
        <begin position="367"/>
        <end position="387"/>
    </location>
</feature>
<evidence type="ECO:0000256" key="1">
    <source>
        <dbReference type="SAM" id="Phobius"/>
    </source>
</evidence>
<keyword evidence="3" id="KW-1185">Reference proteome</keyword>
<dbReference type="EMBL" id="JNBS01000408">
    <property type="protein sequence ID" value="OQS05866.1"/>
    <property type="molecule type" value="Genomic_DNA"/>
</dbReference>
<name>A0A1W0A6G0_9STRA</name>
<evidence type="ECO:0000313" key="2">
    <source>
        <dbReference type="EMBL" id="OQS05866.1"/>
    </source>
</evidence>
<keyword evidence="1" id="KW-0812">Transmembrane</keyword>
<accession>A0A1W0A6G0</accession>
<protein>
    <submittedName>
        <fullName evidence="2">Uncharacterized protein</fullName>
    </submittedName>
</protein>
<keyword evidence="1" id="KW-1133">Transmembrane helix</keyword>
<proteinExistence type="predicted"/>
<dbReference type="Gene3D" id="2.160.20.120">
    <property type="match status" value="1"/>
</dbReference>